<accession>A0ABD7JZA3</accession>
<name>A0ABD7JZA3_PSEAI</name>
<dbReference type="EMBL" id="RXTL01000031">
    <property type="protein sequence ID" value="RTS42300.1"/>
    <property type="molecule type" value="Genomic_DNA"/>
</dbReference>
<dbReference type="AlphaFoldDB" id="A0ABD7JZA3"/>
<dbReference type="Proteomes" id="UP000276985">
    <property type="component" value="Unassembled WGS sequence"/>
</dbReference>
<proteinExistence type="predicted"/>
<organism evidence="2 3">
    <name type="scientific">Pseudomonas aeruginosa</name>
    <dbReference type="NCBI Taxonomy" id="287"/>
    <lineage>
        <taxon>Bacteria</taxon>
        <taxon>Pseudomonadati</taxon>
        <taxon>Pseudomonadota</taxon>
        <taxon>Gammaproteobacteria</taxon>
        <taxon>Pseudomonadales</taxon>
        <taxon>Pseudomonadaceae</taxon>
        <taxon>Pseudomonas</taxon>
    </lineage>
</organism>
<sequence>MSDEQERGDPDAIPAEPVADEDAPEYSDEFAAMILAQEDSDFEEIVADDLLALLDQMLEEAWSLGHSRQ</sequence>
<evidence type="ECO:0000313" key="3">
    <source>
        <dbReference type="Proteomes" id="UP000276985"/>
    </source>
</evidence>
<feature type="region of interest" description="Disordered" evidence="1">
    <location>
        <begin position="1"/>
        <end position="23"/>
    </location>
</feature>
<dbReference type="RefSeq" id="WP_003150792.1">
    <property type="nucleotide sequence ID" value="NZ_LLQP01000078.1"/>
</dbReference>
<protein>
    <submittedName>
        <fullName evidence="2">Uncharacterized protein</fullName>
    </submittedName>
</protein>
<gene>
    <name evidence="2" type="ORF">DY940_23845</name>
</gene>
<reference evidence="2 3" key="1">
    <citation type="submission" date="2018-12" db="EMBL/GenBank/DDBJ databases">
        <title>Pseudomonas aeruginosa Diversity Panel.</title>
        <authorList>
            <person name="Snesrud E."/>
            <person name="Mcgann P."/>
        </authorList>
    </citation>
    <scope>NUCLEOTIDE SEQUENCE [LARGE SCALE GENOMIC DNA]</scope>
    <source>
        <strain evidence="2 3">MRSN6241</strain>
    </source>
</reference>
<evidence type="ECO:0000256" key="1">
    <source>
        <dbReference type="SAM" id="MobiDB-lite"/>
    </source>
</evidence>
<feature type="compositionally biased region" description="Basic and acidic residues" evidence="1">
    <location>
        <begin position="1"/>
        <end position="10"/>
    </location>
</feature>
<evidence type="ECO:0000313" key="2">
    <source>
        <dbReference type="EMBL" id="RTS42300.1"/>
    </source>
</evidence>
<comment type="caution">
    <text evidence="2">The sequence shown here is derived from an EMBL/GenBank/DDBJ whole genome shotgun (WGS) entry which is preliminary data.</text>
</comment>